<dbReference type="Gene3D" id="2.60.120.380">
    <property type="match status" value="1"/>
</dbReference>
<evidence type="ECO:0000259" key="25">
    <source>
        <dbReference type="PROSITE" id="PS50222"/>
    </source>
</evidence>
<evidence type="ECO:0000256" key="6">
    <source>
        <dbReference type="ARBA" id="ARBA00015898"/>
    </source>
</evidence>
<dbReference type="SMART" id="SM00054">
    <property type="entry name" value="EFh"/>
    <property type="match status" value="2"/>
</dbReference>
<keyword evidence="14 22" id="KW-0788">Thiol protease</keyword>
<evidence type="ECO:0000256" key="22">
    <source>
        <dbReference type="PROSITE-ProRule" id="PRU00239"/>
    </source>
</evidence>
<dbReference type="InterPro" id="IPR022683">
    <property type="entry name" value="Calpain_III"/>
</dbReference>
<dbReference type="GO" id="GO:0004831">
    <property type="term" value="F:tyrosine-tRNA ligase activity"/>
    <property type="evidence" value="ECO:0007669"/>
    <property type="project" value="UniProtKB-EC"/>
</dbReference>
<dbReference type="GO" id="GO:0006508">
    <property type="term" value="P:proteolysis"/>
    <property type="evidence" value="ECO:0007669"/>
    <property type="project" value="UniProtKB-KW"/>
</dbReference>
<comment type="similarity">
    <text evidence="4">Belongs to the peptidase C2 family.</text>
</comment>
<evidence type="ECO:0000256" key="14">
    <source>
        <dbReference type="ARBA" id="ARBA00022807"/>
    </source>
</evidence>
<evidence type="ECO:0000256" key="12">
    <source>
        <dbReference type="ARBA" id="ARBA00022741"/>
    </source>
</evidence>
<proteinExistence type="inferred from homology"/>
<evidence type="ECO:0000256" key="1">
    <source>
        <dbReference type="ARBA" id="ARBA00004123"/>
    </source>
</evidence>
<evidence type="ECO:0000256" key="15">
    <source>
        <dbReference type="ARBA" id="ARBA00022837"/>
    </source>
</evidence>
<keyword evidence="18" id="KW-0030">Aminoacyl-tRNA synthetase</keyword>
<dbReference type="NCBIfam" id="NF006330">
    <property type="entry name" value="PRK08560.1"/>
    <property type="match status" value="1"/>
</dbReference>
<dbReference type="InterPro" id="IPR022682">
    <property type="entry name" value="Calpain_domain_III"/>
</dbReference>
<dbReference type="Pfam" id="PF00579">
    <property type="entry name" value="tRNA-synt_1b"/>
    <property type="match status" value="1"/>
</dbReference>
<dbReference type="PROSITE" id="PS50222">
    <property type="entry name" value="EF_HAND_2"/>
    <property type="match status" value="2"/>
</dbReference>
<dbReference type="NCBIfam" id="TIGR00234">
    <property type="entry name" value="tyrS"/>
    <property type="match status" value="1"/>
</dbReference>
<gene>
    <name evidence="27" type="primary">LOC113796610</name>
</gene>
<dbReference type="InterPro" id="IPR036213">
    <property type="entry name" value="Calpain_III_sf"/>
</dbReference>
<evidence type="ECO:0000256" key="17">
    <source>
        <dbReference type="ARBA" id="ARBA00022917"/>
    </source>
</evidence>
<dbReference type="Gene3D" id="1.10.240.10">
    <property type="entry name" value="Tyrosyl-Transfer RNA Synthetase"/>
    <property type="match status" value="1"/>
</dbReference>
<dbReference type="PANTHER" id="PTHR10183">
    <property type="entry name" value="CALPAIN"/>
    <property type="match status" value="1"/>
</dbReference>
<dbReference type="FunFam" id="2.60.120.380:FF:000001">
    <property type="entry name" value="Calpain-1 catalytic subunit"/>
    <property type="match status" value="1"/>
</dbReference>
<dbReference type="PANTHER" id="PTHR10183:SF433">
    <property type="entry name" value="CALPAIN-A-RELATED"/>
    <property type="match status" value="1"/>
</dbReference>
<feature type="active site" evidence="21 22">
    <location>
        <position position="399"/>
    </location>
</feature>
<feature type="domain" description="Calpain catalytic" evidence="24">
    <location>
        <begin position="156"/>
        <end position="459"/>
    </location>
</feature>
<organism evidence="26 27">
    <name type="scientific">Dermatophagoides pteronyssinus</name>
    <name type="common">European house dust mite</name>
    <dbReference type="NCBI Taxonomy" id="6956"/>
    <lineage>
        <taxon>Eukaryota</taxon>
        <taxon>Metazoa</taxon>
        <taxon>Ecdysozoa</taxon>
        <taxon>Arthropoda</taxon>
        <taxon>Chelicerata</taxon>
        <taxon>Arachnida</taxon>
        <taxon>Acari</taxon>
        <taxon>Acariformes</taxon>
        <taxon>Sarcoptiformes</taxon>
        <taxon>Astigmata</taxon>
        <taxon>Psoroptidia</taxon>
        <taxon>Analgoidea</taxon>
        <taxon>Pyroglyphidae</taxon>
        <taxon>Dermatophagoidinae</taxon>
        <taxon>Dermatophagoides</taxon>
    </lineage>
</organism>
<keyword evidence="8" id="KW-0436">Ligase</keyword>
<dbReference type="InterPro" id="IPR022684">
    <property type="entry name" value="Calpain_cysteine_protease"/>
</dbReference>
<dbReference type="CDD" id="cd00044">
    <property type="entry name" value="CysPc"/>
    <property type="match status" value="1"/>
</dbReference>
<dbReference type="GO" id="GO:0006437">
    <property type="term" value="P:tyrosyl-tRNA aminoacylation"/>
    <property type="evidence" value="ECO:0007669"/>
    <property type="project" value="InterPro"/>
</dbReference>
<dbReference type="InterPro" id="IPR002307">
    <property type="entry name" value="Tyr-tRNA-ligase"/>
</dbReference>
<dbReference type="InParanoid" id="A0A6P6YDD9"/>
<keyword evidence="10" id="KW-0479">Metal-binding</keyword>
<accession>A0A6P6YDD9</accession>
<evidence type="ECO:0000256" key="10">
    <source>
        <dbReference type="ARBA" id="ARBA00022723"/>
    </source>
</evidence>
<keyword evidence="26" id="KW-1185">Reference proteome</keyword>
<dbReference type="InterPro" id="IPR011992">
    <property type="entry name" value="EF-hand-dom_pair"/>
</dbReference>
<comment type="subcellular location">
    <subcellularLocation>
        <location evidence="2">Cytoplasm</location>
    </subcellularLocation>
    <subcellularLocation>
        <location evidence="1">Nucleus</location>
    </subcellularLocation>
</comment>
<dbReference type="InterPro" id="IPR018247">
    <property type="entry name" value="EF_Hand_1_Ca_BS"/>
</dbReference>
<dbReference type="Pfam" id="PF01067">
    <property type="entry name" value="Calpain_III"/>
    <property type="match status" value="1"/>
</dbReference>
<dbReference type="SUPFAM" id="SSF49758">
    <property type="entry name" value="Calpain large subunit, middle domain (domain III)"/>
    <property type="match status" value="1"/>
</dbReference>
<keyword evidence="19" id="KW-0539">Nucleus</keyword>
<dbReference type="FunFam" id="1.10.240.10:FF:000004">
    <property type="entry name" value="Tyrosine--tRNA ligase"/>
    <property type="match status" value="1"/>
</dbReference>
<dbReference type="InterPro" id="IPR000169">
    <property type="entry name" value="Pept_cys_AS"/>
</dbReference>
<feature type="region of interest" description="Disordered" evidence="23">
    <location>
        <begin position="737"/>
        <end position="756"/>
    </location>
</feature>
<sequence>MAAAIVSDIINCFHFENGKIVFRPPGRKNTADGNKDPGPNLGNIMGMLSQFRGPAINIIRNVANEIGKELKIGHVVEKVEKMDEKILEELKNAQWKYKNQKSNLIKSDWRESITSLKPQDHFFKLGERRSGLTSNYSGPPQDYAKLKEKCLLEGQLFDDPAFPANDQSYYLHGRGPRKFKWLRPNQIVNHPKFISHGAARFDVNQGELGNCWFLAAVANLTMNEKYFDRVVPPDQSFDKNDYAGIFHFRFWQYGKWIDVVVDDRLPTINGKLVMMHSEEVNEFWGALLEKAYAKLHGSYESLKGGTTSEAMEDFTGGLTEHYEIQTDECPPNLFTIMHKGHQRGSFMGCSISVEDASQMEAVMHNGLIKGHAYSITSVKYVHVDHVRVQGKLPLVRIRNPWGNEAEWTGAWSDKSREWSIVSSEEKQRIGLTFDADGEFWMSFADFQKNFTNIEITNLTPDSLDDDSKKAWQVNYFEGQWIPGVSAGGCRNHLNTFYLNPQYMITLTEHDDDDELCTCVVALMQKNHRIKRKMGLDNLTIGFVIYEVNENSYGVMRQSNDQVMLTTNFFKYNASCARSPAFINLREVNGRYRLKPGRYCIIPSTFEPNSKGDFIIRFFTEKPAQHVMENDEEMGISQKEDIPVSPGTPDAEDNTPIYDGPPIDETIVHDFKPDPDPLPYDDRGNNASFNFDLMRIINMCIPLFSMANDCYQGRNVNTNDFFNTALNSIGMGHQKRAKRATDLRDGPNDIGDPYDQRPEEKSAYKFFSKIAGDDMEVDAMELQKVINHVFKKELKFEGFSVESCRSMIALMDTDASGKLGFDEFVILWRHLRNWSEIFKKFDTENNMAINSGQLKAAFREVGINVNRVVLRLLVNRYGHRPKEANRIEDEIYFNDFICCALKIKRCIEIWNSKKIRSSPSGPTGFGDFGSLIPGALGAMGAPRGFGNAFSTFAGAFGGNHPMFNRQRPRPSNESSFTLDEEILGEDRLKEIVKQRDLKIYWGTATTGKPHIAYFVPMCKISDFLKAGCQVTILFADLHAYLDNMKAPWDLLKHRTEYYECLIKTVLESINVPLDKLKFVRGTEYQLSKEFTLDVYRLSSILTEHDAKKAGAEVVKQVQHPMISSLLYPGLQALDEEYLKVDAQFGGIDQRKIFTFAEKYLPMMGYTKRIHLMNPMVPGLTGGKMSSSEEDSKIDLLDSAEDIKRKIKRAFCEPGNIEDNGILSFFKHVLFSLFEQIVVERKFDGNVTYTNYMQMEKDFQDQTLHPGDLKQCTEKYLNKLLEPVRAKLKDPEFKKLTELAYPKVSKSN</sequence>
<dbReference type="Pfam" id="PF00648">
    <property type="entry name" value="Peptidase_C2"/>
    <property type="match status" value="1"/>
</dbReference>
<keyword evidence="12" id="KW-0547">Nucleotide-binding</keyword>
<dbReference type="RefSeq" id="XP_027202714.1">
    <property type="nucleotide sequence ID" value="XM_027346913.1"/>
</dbReference>
<evidence type="ECO:0000256" key="9">
    <source>
        <dbReference type="ARBA" id="ARBA00022670"/>
    </source>
</evidence>
<dbReference type="PRINTS" id="PR00704">
    <property type="entry name" value="CALPAIN"/>
</dbReference>
<evidence type="ECO:0000259" key="24">
    <source>
        <dbReference type="PROSITE" id="PS50203"/>
    </source>
</evidence>
<keyword evidence="7" id="KW-0963">Cytoplasm</keyword>
<keyword evidence="9 22" id="KW-0645">Protease</keyword>
<evidence type="ECO:0000256" key="21">
    <source>
        <dbReference type="PIRSR" id="PIRSR622684-1"/>
    </source>
</evidence>
<dbReference type="Proteomes" id="UP000515146">
    <property type="component" value="Unplaced"/>
</dbReference>
<feature type="domain" description="EF-hand" evidence="25">
    <location>
        <begin position="835"/>
        <end position="863"/>
    </location>
</feature>
<dbReference type="FunCoup" id="A0A6P6YDD9">
    <property type="interactions" value="160"/>
</dbReference>
<dbReference type="PROSITE" id="PS50203">
    <property type="entry name" value="CALPAIN_CAT"/>
    <property type="match status" value="1"/>
</dbReference>
<dbReference type="SMART" id="SM00720">
    <property type="entry name" value="calpain_III"/>
    <property type="match status" value="1"/>
</dbReference>
<dbReference type="SUPFAM" id="SSF54001">
    <property type="entry name" value="Cysteine proteinases"/>
    <property type="match status" value="1"/>
</dbReference>
<dbReference type="GO" id="GO:0005634">
    <property type="term" value="C:nucleus"/>
    <property type="evidence" value="ECO:0007669"/>
    <property type="project" value="UniProtKB-SubCell"/>
</dbReference>
<dbReference type="InterPro" id="IPR002048">
    <property type="entry name" value="EF_hand_dom"/>
</dbReference>
<dbReference type="GO" id="GO:0005524">
    <property type="term" value="F:ATP binding"/>
    <property type="evidence" value="ECO:0007669"/>
    <property type="project" value="UniProtKB-KW"/>
</dbReference>
<keyword evidence="13 22" id="KW-0378">Hydrolase</keyword>
<dbReference type="KEGG" id="dpte:113796610"/>
<evidence type="ECO:0000256" key="8">
    <source>
        <dbReference type="ARBA" id="ARBA00022598"/>
    </source>
</evidence>
<dbReference type="Gene3D" id="1.10.238.10">
    <property type="entry name" value="EF-hand"/>
    <property type="match status" value="1"/>
</dbReference>
<dbReference type="CDD" id="cd00214">
    <property type="entry name" value="Calpain_III"/>
    <property type="match status" value="1"/>
</dbReference>
<feature type="region of interest" description="Disordered" evidence="23">
    <location>
        <begin position="641"/>
        <end position="661"/>
    </location>
</feature>
<evidence type="ECO:0000256" key="19">
    <source>
        <dbReference type="ARBA" id="ARBA00023242"/>
    </source>
</evidence>
<evidence type="ECO:0000256" key="11">
    <source>
        <dbReference type="ARBA" id="ARBA00022737"/>
    </source>
</evidence>
<reference evidence="27" key="1">
    <citation type="submission" date="2025-08" db="UniProtKB">
        <authorList>
            <consortium name="RefSeq"/>
        </authorList>
    </citation>
    <scope>IDENTIFICATION</scope>
    <source>
        <strain evidence="27">Airmid</strain>
    </source>
</reference>
<keyword evidence="16" id="KW-0067">ATP-binding</keyword>
<name>A0A6P6YDD9_DERPT</name>
<dbReference type="Gene3D" id="3.90.70.10">
    <property type="entry name" value="Cysteine proteinases"/>
    <property type="match status" value="1"/>
</dbReference>
<dbReference type="PROSITE" id="PS00018">
    <property type="entry name" value="EF_HAND_1"/>
    <property type="match status" value="1"/>
</dbReference>
<dbReference type="SUPFAM" id="SSF52374">
    <property type="entry name" value="Nucleotidylyl transferase"/>
    <property type="match status" value="1"/>
</dbReference>
<dbReference type="SMART" id="SM00230">
    <property type="entry name" value="CysPc"/>
    <property type="match status" value="1"/>
</dbReference>
<evidence type="ECO:0000256" key="13">
    <source>
        <dbReference type="ARBA" id="ARBA00022801"/>
    </source>
</evidence>
<feature type="domain" description="EF-hand" evidence="25">
    <location>
        <begin position="798"/>
        <end position="833"/>
    </location>
</feature>
<evidence type="ECO:0000313" key="27">
    <source>
        <dbReference type="RefSeq" id="XP_027202714.1"/>
    </source>
</evidence>
<dbReference type="PROSITE" id="PS00139">
    <property type="entry name" value="THIOL_PROTEASE_CYS"/>
    <property type="match status" value="1"/>
</dbReference>
<dbReference type="OrthoDB" id="424753at2759"/>
<evidence type="ECO:0000313" key="26">
    <source>
        <dbReference type="Proteomes" id="UP000515146"/>
    </source>
</evidence>
<dbReference type="EC" id="6.1.1.1" evidence="5"/>
<evidence type="ECO:0000256" key="5">
    <source>
        <dbReference type="ARBA" id="ARBA00013160"/>
    </source>
</evidence>
<dbReference type="InterPro" id="IPR002305">
    <property type="entry name" value="aa-tRNA-synth_Ic"/>
</dbReference>
<keyword evidence="17" id="KW-0648">Protein biosynthesis</keyword>
<keyword evidence="15" id="KW-0106">Calcium</keyword>
<dbReference type="FunFam" id="3.90.70.10:FF:000001">
    <property type="entry name" value="Calpain-1 catalytic subunit"/>
    <property type="match status" value="1"/>
</dbReference>
<dbReference type="InterPro" id="IPR014729">
    <property type="entry name" value="Rossmann-like_a/b/a_fold"/>
</dbReference>
<dbReference type="CDD" id="cd00805">
    <property type="entry name" value="TyrRS_core"/>
    <property type="match status" value="1"/>
</dbReference>
<dbReference type="InterPro" id="IPR001300">
    <property type="entry name" value="Peptidase_C2_calpain_cat"/>
</dbReference>
<feature type="active site" evidence="21 22">
    <location>
        <position position="211"/>
    </location>
</feature>
<evidence type="ECO:0000256" key="3">
    <source>
        <dbReference type="ARBA" id="ARBA00005594"/>
    </source>
</evidence>
<evidence type="ECO:0000256" key="7">
    <source>
        <dbReference type="ARBA" id="ARBA00022490"/>
    </source>
</evidence>
<evidence type="ECO:0000256" key="20">
    <source>
        <dbReference type="ARBA" id="ARBA00033323"/>
    </source>
</evidence>
<dbReference type="FunFam" id="3.40.50.620:FF:000040">
    <property type="entry name" value="Tyrosine--tRNA ligase"/>
    <property type="match status" value="1"/>
</dbReference>
<keyword evidence="11" id="KW-0677">Repeat</keyword>
<dbReference type="SUPFAM" id="SSF47473">
    <property type="entry name" value="EF-hand"/>
    <property type="match status" value="1"/>
</dbReference>
<dbReference type="GO" id="GO:0005737">
    <property type="term" value="C:cytoplasm"/>
    <property type="evidence" value="ECO:0007669"/>
    <property type="project" value="UniProtKB-SubCell"/>
</dbReference>
<dbReference type="InterPro" id="IPR033883">
    <property type="entry name" value="C2_III"/>
</dbReference>
<evidence type="ECO:0000256" key="4">
    <source>
        <dbReference type="ARBA" id="ARBA00007623"/>
    </source>
</evidence>
<dbReference type="Gene3D" id="3.40.50.620">
    <property type="entry name" value="HUPs"/>
    <property type="match status" value="1"/>
</dbReference>
<protein>
    <recommendedName>
        <fullName evidence="6">Tyrosine--tRNA ligase, cytoplasmic</fullName>
        <ecNumber evidence="5">6.1.1.1</ecNumber>
    </recommendedName>
    <alternativeName>
        <fullName evidence="20">Tyrosyl-tRNA synthetase</fullName>
    </alternativeName>
</protein>
<evidence type="ECO:0000256" key="2">
    <source>
        <dbReference type="ARBA" id="ARBA00004496"/>
    </source>
</evidence>
<evidence type="ECO:0000256" key="16">
    <source>
        <dbReference type="ARBA" id="ARBA00022840"/>
    </source>
</evidence>
<dbReference type="GO" id="GO:0004198">
    <property type="term" value="F:calcium-dependent cysteine-type endopeptidase activity"/>
    <property type="evidence" value="ECO:0007669"/>
    <property type="project" value="InterPro"/>
</dbReference>
<dbReference type="GO" id="GO:0005509">
    <property type="term" value="F:calcium ion binding"/>
    <property type="evidence" value="ECO:0007669"/>
    <property type="project" value="InterPro"/>
</dbReference>
<evidence type="ECO:0000256" key="18">
    <source>
        <dbReference type="ARBA" id="ARBA00023146"/>
    </source>
</evidence>
<feature type="active site" evidence="21 22">
    <location>
        <position position="371"/>
    </location>
</feature>
<evidence type="ECO:0000256" key="23">
    <source>
        <dbReference type="SAM" id="MobiDB-lite"/>
    </source>
</evidence>
<comment type="similarity">
    <text evidence="3">Belongs to the class-I aminoacyl-tRNA synthetase family.</text>
</comment>
<dbReference type="InterPro" id="IPR038765">
    <property type="entry name" value="Papain-like_cys_pep_sf"/>
</dbReference>